<keyword evidence="4" id="KW-0808">Transferase</keyword>
<feature type="region of interest" description="Disordered" evidence="12">
    <location>
        <begin position="773"/>
        <end position="852"/>
    </location>
</feature>
<keyword evidence="5" id="KW-0479">Metal-binding</keyword>
<dbReference type="GO" id="GO:0004674">
    <property type="term" value="F:protein serine/threonine kinase activity"/>
    <property type="evidence" value="ECO:0007669"/>
    <property type="project" value="UniProtKB-KW"/>
</dbReference>
<feature type="compositionally biased region" description="Low complexity" evidence="12">
    <location>
        <begin position="321"/>
        <end position="339"/>
    </location>
</feature>
<name>A0AA88H2U2_NAELO</name>
<dbReference type="SUPFAM" id="SSF56112">
    <property type="entry name" value="Protein kinase-like (PK-like)"/>
    <property type="match status" value="1"/>
</dbReference>
<evidence type="ECO:0000256" key="4">
    <source>
        <dbReference type="ARBA" id="ARBA00022679"/>
    </source>
</evidence>
<feature type="compositionally biased region" description="Basic residues" evidence="12">
    <location>
        <begin position="834"/>
        <end position="852"/>
    </location>
</feature>
<keyword evidence="9" id="KW-0460">Magnesium</keyword>
<dbReference type="EC" id="2.7.11.1" evidence="2"/>
<comment type="catalytic activity">
    <reaction evidence="11">
        <text>L-seryl-[protein] + ATP = O-phospho-L-seryl-[protein] + ADP + H(+)</text>
        <dbReference type="Rhea" id="RHEA:17989"/>
        <dbReference type="Rhea" id="RHEA-COMP:9863"/>
        <dbReference type="Rhea" id="RHEA-COMP:11604"/>
        <dbReference type="ChEBI" id="CHEBI:15378"/>
        <dbReference type="ChEBI" id="CHEBI:29999"/>
        <dbReference type="ChEBI" id="CHEBI:30616"/>
        <dbReference type="ChEBI" id="CHEBI:83421"/>
        <dbReference type="ChEBI" id="CHEBI:456216"/>
        <dbReference type="EC" id="2.7.11.1"/>
    </reaction>
</comment>
<evidence type="ECO:0000256" key="8">
    <source>
        <dbReference type="ARBA" id="ARBA00022840"/>
    </source>
</evidence>
<evidence type="ECO:0000256" key="7">
    <source>
        <dbReference type="ARBA" id="ARBA00022777"/>
    </source>
</evidence>
<dbReference type="InterPro" id="IPR018935">
    <property type="entry name" value="RIO_kinase_CS"/>
</dbReference>
<feature type="compositionally biased region" description="Acidic residues" evidence="12">
    <location>
        <begin position="242"/>
        <end position="280"/>
    </location>
</feature>
<reference evidence="14 15" key="1">
    <citation type="journal article" date="2018" name="BMC Genomics">
        <title>The genome of Naegleria lovaniensis, the basis for a comparative approach to unravel pathogenicity factors of the human pathogenic amoeba N. fowleri.</title>
        <authorList>
            <person name="Liechti N."/>
            <person name="Schurch N."/>
            <person name="Bruggmann R."/>
            <person name="Wittwer M."/>
        </authorList>
    </citation>
    <scope>NUCLEOTIDE SEQUENCE [LARGE SCALE GENOMIC DNA]</scope>
    <source>
        <strain evidence="14 15">ATCC 30569</strain>
    </source>
</reference>
<feature type="region of interest" description="Disordered" evidence="12">
    <location>
        <begin position="239"/>
        <end position="356"/>
    </location>
</feature>
<keyword evidence="15" id="KW-1185">Reference proteome</keyword>
<sequence>MGRKKAHGGKITLSLAQFQDQMIAETELLISEGWLEHDETSTRPNSISAEQHDPSIMNNDHSVNNHLKQSVAKDMMTFHTEWNAEKTHQLVGQFDHPHHHHTTSNHLDLADEVSGESTLEADLRLALALQEEEDYAFASHCANREYNNYHPMRVSVHPGGGIQIGGNSGFDLQQRCTRANQLKVMVVEDESYIRKNPNNQPQSTTRRNSTYSGVVGGACNMLFDDYELCGDDDSLYAMMNGDFDEDDEEDEDLDTENSYDEDFFDHMEDDIGDNDREQDESYCVGSEQDSSSRQSTAAACSKSLEEEGTSIPVNIKRRNSSAHSKSNNGNSSSLDGSSHSFEKKKDNSGGRLPKKQYLENNINRVVIPSHVRSAIYTSERKQIEKKIKEGNKMEDRATVEGVMDKKTRMMLYKFRNNGTLDSINGCCSTGKEANVYHATAGQPYEGNVIENIPGASMNTSTTSQGEEASPHTCSNNDDDDMMRTDLAIKIYKTSVLEFRDRDRYVTGDRRFKHGYCKSNPRKMVSVWAEKELRNLRRMDEVGIRVPKVIALKQHILIMEFIGKGGRCAPRLKEANIPNSKLKPLYLDIIKTMRTMYHKAKLIHADLSEYNILLYKGIPYYIDVSQSVEHDHPHALEFLRKDCENIKNFFERKGLGLNDILTTKELFDFVTDVNISEEIIDGYLDKMFSKIEKRPPVLNEQEQVQAEIFKQVFIPRALIEIEDPLDHQSAVDTDDVFFYKSVTGINDNLTASTNIPYGLTAQEMYEITGKPLPEEEEQDDENDNDESNDKNTCDASASSSPHLDQHVDPNDTSFKQDRKEWKQLVKQQNREKRQNKTPKKVKKQILKHTTRKP</sequence>
<dbReference type="InterPro" id="IPR051272">
    <property type="entry name" value="RIO-type_Ser/Thr_kinase"/>
</dbReference>
<dbReference type="Proteomes" id="UP000816034">
    <property type="component" value="Unassembled WGS sequence"/>
</dbReference>
<evidence type="ECO:0000256" key="9">
    <source>
        <dbReference type="ARBA" id="ARBA00022842"/>
    </source>
</evidence>
<proteinExistence type="inferred from homology"/>
<evidence type="ECO:0000259" key="13">
    <source>
        <dbReference type="SMART" id="SM00090"/>
    </source>
</evidence>
<dbReference type="InterPro" id="IPR011009">
    <property type="entry name" value="Kinase-like_dom_sf"/>
</dbReference>
<evidence type="ECO:0000256" key="10">
    <source>
        <dbReference type="ARBA" id="ARBA00047899"/>
    </source>
</evidence>
<dbReference type="InterPro" id="IPR008266">
    <property type="entry name" value="Tyr_kinase_AS"/>
</dbReference>
<evidence type="ECO:0000313" key="14">
    <source>
        <dbReference type="EMBL" id="KAG2392132.1"/>
    </source>
</evidence>
<dbReference type="GO" id="GO:0046872">
    <property type="term" value="F:metal ion binding"/>
    <property type="evidence" value="ECO:0007669"/>
    <property type="project" value="UniProtKB-KW"/>
</dbReference>
<dbReference type="PROSITE" id="PS00109">
    <property type="entry name" value="PROTEIN_KINASE_TYR"/>
    <property type="match status" value="1"/>
</dbReference>
<keyword evidence="8" id="KW-0067">ATP-binding</keyword>
<dbReference type="PANTHER" id="PTHR45723">
    <property type="entry name" value="SERINE/THREONINE-PROTEIN KINASE RIO1"/>
    <property type="match status" value="1"/>
</dbReference>
<evidence type="ECO:0000256" key="5">
    <source>
        <dbReference type="ARBA" id="ARBA00022723"/>
    </source>
</evidence>
<evidence type="ECO:0000256" key="1">
    <source>
        <dbReference type="ARBA" id="ARBA00009196"/>
    </source>
</evidence>
<evidence type="ECO:0000313" key="15">
    <source>
        <dbReference type="Proteomes" id="UP000816034"/>
    </source>
</evidence>
<keyword evidence="3" id="KW-0723">Serine/threonine-protein kinase</keyword>
<comment type="similarity">
    <text evidence="1">Belongs to the protein kinase superfamily. RIO-type Ser/Thr kinase family.</text>
</comment>
<evidence type="ECO:0000256" key="6">
    <source>
        <dbReference type="ARBA" id="ARBA00022741"/>
    </source>
</evidence>
<comment type="catalytic activity">
    <reaction evidence="10">
        <text>L-threonyl-[protein] + ATP = O-phospho-L-threonyl-[protein] + ADP + H(+)</text>
        <dbReference type="Rhea" id="RHEA:46608"/>
        <dbReference type="Rhea" id="RHEA-COMP:11060"/>
        <dbReference type="Rhea" id="RHEA-COMP:11605"/>
        <dbReference type="ChEBI" id="CHEBI:15378"/>
        <dbReference type="ChEBI" id="CHEBI:30013"/>
        <dbReference type="ChEBI" id="CHEBI:30616"/>
        <dbReference type="ChEBI" id="CHEBI:61977"/>
        <dbReference type="ChEBI" id="CHEBI:456216"/>
        <dbReference type="EC" id="2.7.11.1"/>
    </reaction>
</comment>
<evidence type="ECO:0000256" key="2">
    <source>
        <dbReference type="ARBA" id="ARBA00012513"/>
    </source>
</evidence>
<feature type="domain" description="RIO kinase" evidence="13">
    <location>
        <begin position="392"/>
        <end position="671"/>
    </location>
</feature>
<dbReference type="AlphaFoldDB" id="A0AA88H2U2"/>
<dbReference type="Gene3D" id="3.30.200.20">
    <property type="entry name" value="Phosphorylase Kinase, domain 1"/>
    <property type="match status" value="1"/>
</dbReference>
<dbReference type="InterPro" id="IPR018934">
    <property type="entry name" value="RIO_dom"/>
</dbReference>
<dbReference type="CDD" id="cd05147">
    <property type="entry name" value="RIO1_euk"/>
    <property type="match status" value="1"/>
</dbReference>
<evidence type="ECO:0000256" key="3">
    <source>
        <dbReference type="ARBA" id="ARBA00022527"/>
    </source>
</evidence>
<dbReference type="Pfam" id="PF01163">
    <property type="entry name" value="RIO1"/>
    <property type="match status" value="1"/>
</dbReference>
<dbReference type="PROSITE" id="PS01245">
    <property type="entry name" value="RIO1"/>
    <property type="match status" value="1"/>
</dbReference>
<evidence type="ECO:0000256" key="12">
    <source>
        <dbReference type="SAM" id="MobiDB-lite"/>
    </source>
</evidence>
<comment type="caution">
    <text evidence="14">The sequence shown here is derived from an EMBL/GenBank/DDBJ whole genome shotgun (WGS) entry which is preliminary data.</text>
</comment>
<feature type="compositionally biased region" description="Polar residues" evidence="12">
    <location>
        <begin position="458"/>
        <end position="475"/>
    </location>
</feature>
<evidence type="ECO:0000256" key="11">
    <source>
        <dbReference type="ARBA" id="ARBA00048679"/>
    </source>
</evidence>
<gene>
    <name evidence="14" type="ORF">C9374_012384</name>
</gene>
<keyword evidence="6" id="KW-0547">Nucleotide-binding</keyword>
<dbReference type="GO" id="GO:0005524">
    <property type="term" value="F:ATP binding"/>
    <property type="evidence" value="ECO:0007669"/>
    <property type="project" value="UniProtKB-KW"/>
</dbReference>
<dbReference type="RefSeq" id="XP_044554026.1">
    <property type="nucleotide sequence ID" value="XM_044688144.1"/>
</dbReference>
<protein>
    <recommendedName>
        <fullName evidence="2">non-specific serine/threonine protein kinase</fullName>
        <ecNumber evidence="2">2.7.11.1</ecNumber>
    </recommendedName>
</protein>
<feature type="compositionally biased region" description="Acidic residues" evidence="12">
    <location>
        <begin position="773"/>
        <end position="785"/>
    </location>
</feature>
<dbReference type="EMBL" id="PYSW02000005">
    <property type="protein sequence ID" value="KAG2392132.1"/>
    <property type="molecule type" value="Genomic_DNA"/>
</dbReference>
<organism evidence="14 15">
    <name type="scientific">Naegleria lovaniensis</name>
    <name type="common">Amoeba</name>
    <dbReference type="NCBI Taxonomy" id="51637"/>
    <lineage>
        <taxon>Eukaryota</taxon>
        <taxon>Discoba</taxon>
        <taxon>Heterolobosea</taxon>
        <taxon>Tetramitia</taxon>
        <taxon>Eutetramitia</taxon>
        <taxon>Vahlkampfiidae</taxon>
        <taxon>Naegleria</taxon>
    </lineage>
</organism>
<dbReference type="SMART" id="SM00090">
    <property type="entry name" value="RIO"/>
    <property type="match status" value="1"/>
</dbReference>
<feature type="region of interest" description="Disordered" evidence="12">
    <location>
        <begin position="458"/>
        <end position="479"/>
    </location>
</feature>
<dbReference type="Gene3D" id="1.10.510.10">
    <property type="entry name" value="Transferase(Phosphotransferase) domain 1"/>
    <property type="match status" value="1"/>
</dbReference>
<feature type="compositionally biased region" description="Basic and acidic residues" evidence="12">
    <location>
        <begin position="802"/>
        <end position="833"/>
    </location>
</feature>
<dbReference type="GeneID" id="68104838"/>
<dbReference type="InterPro" id="IPR000687">
    <property type="entry name" value="RIO_kinase"/>
</dbReference>
<feature type="compositionally biased region" description="Polar residues" evidence="12">
    <location>
        <begin position="287"/>
        <end position="298"/>
    </location>
</feature>
<feature type="compositionally biased region" description="Polar residues" evidence="12">
    <location>
        <begin position="792"/>
        <end position="801"/>
    </location>
</feature>
<keyword evidence="7" id="KW-0418">Kinase</keyword>
<accession>A0AA88H2U2</accession>